<reference evidence="4 5" key="1">
    <citation type="submission" date="2016-10" db="EMBL/GenBank/DDBJ databases">
        <authorList>
            <person name="de Groot N.N."/>
        </authorList>
    </citation>
    <scope>NUCLEOTIDE SEQUENCE [LARGE SCALE GENOMIC DNA]</scope>
    <source>
        <strain evidence="4 5">CGMCC 1.9109</strain>
    </source>
</reference>
<proteinExistence type="predicted"/>
<sequence>MRIILGLLAAFTAPAFADTDPLLSDPVTIDADNPPGMVELQIPSGDAMMNGHMYLANGAGPHPTVVMLHGFPGNEKNLDTAQMLRRVGFNVLYFHYRGAWGSGGDYSVRNVVADAAAAVAFVRAQGQAGKDRIDPSRVSLFGHSLGGFNALMNGAMDAELACTVAAAPADLVNFVEAADPNTVVSADANVPVPGLKDYSFADLIKETMANKAAFNLQSRMVAFKGRALMIVTAKQDVVVPPEGQQALADAAKAGGADPFRHVVMEGDHGFAWTRVAFNTTVTSWMSEHCR</sequence>
<dbReference type="OrthoDB" id="1094230at2"/>
<dbReference type="RefSeq" id="WP_068308161.1">
    <property type="nucleotide sequence ID" value="NZ_FNAK01000001.1"/>
</dbReference>
<accession>A0A1G6UG07</accession>
<dbReference type="InterPro" id="IPR029058">
    <property type="entry name" value="AB_hydrolase_fold"/>
</dbReference>
<dbReference type="PANTHER" id="PTHR22946">
    <property type="entry name" value="DIENELACTONE HYDROLASE DOMAIN-CONTAINING PROTEIN-RELATED"/>
    <property type="match status" value="1"/>
</dbReference>
<keyword evidence="2" id="KW-0732">Signal</keyword>
<evidence type="ECO:0000256" key="2">
    <source>
        <dbReference type="SAM" id="SignalP"/>
    </source>
</evidence>
<dbReference type="GO" id="GO:0052689">
    <property type="term" value="F:carboxylic ester hydrolase activity"/>
    <property type="evidence" value="ECO:0007669"/>
    <property type="project" value="UniProtKB-ARBA"/>
</dbReference>
<dbReference type="Proteomes" id="UP000183685">
    <property type="component" value="Unassembled WGS sequence"/>
</dbReference>
<gene>
    <name evidence="4" type="ORF">SAMN04488071_0556</name>
</gene>
<dbReference type="STRING" id="637679.GCA_001550055_00334"/>
<dbReference type="InterPro" id="IPR050261">
    <property type="entry name" value="FrsA_esterase"/>
</dbReference>
<dbReference type="PANTHER" id="PTHR22946:SF9">
    <property type="entry name" value="POLYKETIDE TRANSFERASE AF380"/>
    <property type="match status" value="1"/>
</dbReference>
<organism evidence="4 5">
    <name type="scientific">Kordiimonas lacus</name>
    <dbReference type="NCBI Taxonomy" id="637679"/>
    <lineage>
        <taxon>Bacteria</taxon>
        <taxon>Pseudomonadati</taxon>
        <taxon>Pseudomonadota</taxon>
        <taxon>Alphaproteobacteria</taxon>
        <taxon>Kordiimonadales</taxon>
        <taxon>Kordiimonadaceae</taxon>
        <taxon>Kordiimonas</taxon>
    </lineage>
</organism>
<keyword evidence="5" id="KW-1185">Reference proteome</keyword>
<dbReference type="Pfam" id="PF00326">
    <property type="entry name" value="Peptidase_S9"/>
    <property type="match status" value="1"/>
</dbReference>
<evidence type="ECO:0000313" key="5">
    <source>
        <dbReference type="Proteomes" id="UP000183685"/>
    </source>
</evidence>
<evidence type="ECO:0000259" key="3">
    <source>
        <dbReference type="Pfam" id="PF00326"/>
    </source>
</evidence>
<dbReference type="AlphaFoldDB" id="A0A1G6UG07"/>
<feature type="chain" id="PRO_5010179431" description="Peptidase S9 prolyl oligopeptidase catalytic domain-containing protein" evidence="2">
    <location>
        <begin position="18"/>
        <end position="290"/>
    </location>
</feature>
<feature type="domain" description="Peptidase S9 prolyl oligopeptidase catalytic" evidence="3">
    <location>
        <begin position="81"/>
        <end position="288"/>
    </location>
</feature>
<evidence type="ECO:0000313" key="4">
    <source>
        <dbReference type="EMBL" id="SDD39495.1"/>
    </source>
</evidence>
<feature type="signal peptide" evidence="2">
    <location>
        <begin position="1"/>
        <end position="17"/>
    </location>
</feature>
<name>A0A1G6UG07_9PROT</name>
<dbReference type="GO" id="GO:0006508">
    <property type="term" value="P:proteolysis"/>
    <property type="evidence" value="ECO:0007669"/>
    <property type="project" value="InterPro"/>
</dbReference>
<dbReference type="GO" id="GO:0008236">
    <property type="term" value="F:serine-type peptidase activity"/>
    <property type="evidence" value="ECO:0007669"/>
    <property type="project" value="InterPro"/>
</dbReference>
<keyword evidence="1" id="KW-0378">Hydrolase</keyword>
<evidence type="ECO:0000256" key="1">
    <source>
        <dbReference type="ARBA" id="ARBA00022801"/>
    </source>
</evidence>
<dbReference type="SUPFAM" id="SSF53474">
    <property type="entry name" value="alpha/beta-Hydrolases"/>
    <property type="match status" value="1"/>
</dbReference>
<dbReference type="InterPro" id="IPR001375">
    <property type="entry name" value="Peptidase_S9_cat"/>
</dbReference>
<protein>
    <recommendedName>
        <fullName evidence="3">Peptidase S9 prolyl oligopeptidase catalytic domain-containing protein</fullName>
    </recommendedName>
</protein>
<dbReference type="EMBL" id="FNAK01000001">
    <property type="protein sequence ID" value="SDD39495.1"/>
    <property type="molecule type" value="Genomic_DNA"/>
</dbReference>
<dbReference type="Gene3D" id="3.40.50.1820">
    <property type="entry name" value="alpha/beta hydrolase"/>
    <property type="match status" value="1"/>
</dbReference>